<dbReference type="OrthoDB" id="10274752at2759"/>
<feature type="region of interest" description="Disordered" evidence="1">
    <location>
        <begin position="19"/>
        <end position="64"/>
    </location>
</feature>
<proteinExistence type="predicted"/>
<feature type="compositionally biased region" description="Acidic residues" evidence="1">
    <location>
        <begin position="33"/>
        <end position="45"/>
    </location>
</feature>
<dbReference type="HOGENOM" id="CLU_2867729_0_0_1"/>
<reference evidence="2" key="1">
    <citation type="submission" date="2011-11" db="EMBL/GenBank/DDBJ databases">
        <title>The Genome Sequence of Fusarium oxysporum Cotton.</title>
        <authorList>
            <consortium name="The Broad Institute Genome Sequencing Platform"/>
            <person name="Ma L.-J."/>
            <person name="Gale L.R."/>
            <person name="Schwartz D.C."/>
            <person name="Zhou S."/>
            <person name="Corby-Kistler H."/>
            <person name="Young S.K."/>
            <person name="Zeng Q."/>
            <person name="Gargeya S."/>
            <person name="Fitzgerald M."/>
            <person name="Haas B."/>
            <person name="Abouelleil A."/>
            <person name="Alvarado L."/>
            <person name="Arachchi H.M."/>
            <person name="Berlin A."/>
            <person name="Brown A."/>
            <person name="Chapman S.B."/>
            <person name="Chen Z."/>
            <person name="Dunbar C."/>
            <person name="Freedman E."/>
            <person name="Gearin G."/>
            <person name="Goldberg J."/>
            <person name="Griggs A."/>
            <person name="Gujja S."/>
            <person name="Heiman D."/>
            <person name="Howarth C."/>
            <person name="Larson L."/>
            <person name="Lui A."/>
            <person name="MacDonald P.J.P."/>
            <person name="Montmayeur A."/>
            <person name="Murphy C."/>
            <person name="Neiman D."/>
            <person name="Pearson M."/>
            <person name="Priest M."/>
            <person name="Roberts A."/>
            <person name="Saif S."/>
            <person name="Shea T."/>
            <person name="Shenoy N."/>
            <person name="Sisk P."/>
            <person name="Stolte C."/>
            <person name="Sykes S."/>
            <person name="Wortman J."/>
            <person name="Nusbaum C."/>
            <person name="Birren B."/>
        </authorList>
    </citation>
    <scope>NUCLEOTIDE SEQUENCE [LARGE SCALE GENOMIC DNA]</scope>
    <source>
        <strain evidence="2">25433</strain>
    </source>
</reference>
<name>X0KX23_FUSOX</name>
<dbReference type="AlphaFoldDB" id="X0KX23"/>
<reference evidence="2" key="2">
    <citation type="submission" date="2014-03" db="EMBL/GenBank/DDBJ databases">
        <title>The Genome Annotation of Fusarium oxysporum Cotton.</title>
        <authorList>
            <consortium name="The Broad Institute Genomics Platform"/>
            <person name="Ma L.-J."/>
            <person name="Corby-Kistler H."/>
            <person name="Broz K."/>
            <person name="Gale L.R."/>
            <person name="Jonkers W."/>
            <person name="O'Donnell K."/>
            <person name="Ploetz R."/>
            <person name="Steinberg C."/>
            <person name="Schwartz D.C."/>
            <person name="VanEtten H."/>
            <person name="Zhou S."/>
            <person name="Young S.K."/>
            <person name="Zeng Q."/>
            <person name="Gargeya S."/>
            <person name="Fitzgerald M."/>
            <person name="Abouelleil A."/>
            <person name="Alvarado L."/>
            <person name="Chapman S.B."/>
            <person name="Gainer-Dewar J."/>
            <person name="Goldberg J."/>
            <person name="Griggs A."/>
            <person name="Gujja S."/>
            <person name="Hansen M."/>
            <person name="Howarth C."/>
            <person name="Imamovic A."/>
            <person name="Ireland A."/>
            <person name="Larimer J."/>
            <person name="McCowan C."/>
            <person name="Murphy C."/>
            <person name="Pearson M."/>
            <person name="Poon T.W."/>
            <person name="Priest M."/>
            <person name="Roberts A."/>
            <person name="Saif S."/>
            <person name="Shea T."/>
            <person name="Sykes S."/>
            <person name="Wortman J."/>
            <person name="Nusbaum C."/>
            <person name="Birren B."/>
        </authorList>
    </citation>
    <scope>NUCLEOTIDE SEQUENCE</scope>
    <source>
        <strain evidence="2">25433</strain>
    </source>
</reference>
<accession>X0KX23</accession>
<evidence type="ECO:0000313" key="2">
    <source>
        <dbReference type="EMBL" id="EXM13292.1"/>
    </source>
</evidence>
<dbReference type="Proteomes" id="UP000030701">
    <property type="component" value="Unassembled WGS sequence"/>
</dbReference>
<protein>
    <submittedName>
        <fullName evidence="2">Uncharacterized protein</fullName>
    </submittedName>
</protein>
<evidence type="ECO:0000256" key="1">
    <source>
        <dbReference type="SAM" id="MobiDB-lite"/>
    </source>
</evidence>
<organism evidence="2">
    <name type="scientific">Fusarium oxysporum f. sp. vasinfectum 25433</name>
    <dbReference type="NCBI Taxonomy" id="1089449"/>
    <lineage>
        <taxon>Eukaryota</taxon>
        <taxon>Fungi</taxon>
        <taxon>Dikarya</taxon>
        <taxon>Ascomycota</taxon>
        <taxon>Pezizomycotina</taxon>
        <taxon>Sordariomycetes</taxon>
        <taxon>Hypocreomycetidae</taxon>
        <taxon>Hypocreales</taxon>
        <taxon>Nectriaceae</taxon>
        <taxon>Fusarium</taxon>
        <taxon>Fusarium oxysporum species complex</taxon>
    </lineage>
</organism>
<sequence length="64" mass="6996">MSLVLMLASTLFKGPPLDDNLTSVPDTFKTGDSDDSGFGEEDIDTVDLTQHNDEDYKLPLLPPL</sequence>
<dbReference type="EMBL" id="KK035302">
    <property type="protein sequence ID" value="EXM13292.1"/>
    <property type="molecule type" value="Genomic_DNA"/>
</dbReference>
<gene>
    <name evidence="2" type="ORF">FOTG_18251</name>
</gene>